<name>A0A820C983_9BILA</name>
<dbReference type="Proteomes" id="UP000663836">
    <property type="component" value="Unassembled WGS sequence"/>
</dbReference>
<evidence type="ECO:0000313" key="2">
    <source>
        <dbReference type="Proteomes" id="UP000663836"/>
    </source>
</evidence>
<dbReference type="EMBL" id="CAJOBD010017126">
    <property type="protein sequence ID" value="CAF4219958.1"/>
    <property type="molecule type" value="Genomic_DNA"/>
</dbReference>
<reference evidence="1" key="1">
    <citation type="submission" date="2021-02" db="EMBL/GenBank/DDBJ databases">
        <authorList>
            <person name="Nowell W R."/>
        </authorList>
    </citation>
    <scope>NUCLEOTIDE SEQUENCE</scope>
</reference>
<gene>
    <name evidence="1" type="ORF">JBS370_LOCUS37397</name>
</gene>
<protein>
    <submittedName>
        <fullName evidence="1">Uncharacterized protein</fullName>
    </submittedName>
</protein>
<accession>A0A820C983</accession>
<dbReference type="AlphaFoldDB" id="A0A820C983"/>
<comment type="caution">
    <text evidence="1">The sequence shown here is derived from an EMBL/GenBank/DDBJ whole genome shotgun (WGS) entry which is preliminary data.</text>
</comment>
<feature type="non-terminal residue" evidence="1">
    <location>
        <position position="61"/>
    </location>
</feature>
<sequence length="61" mass="6749">MASSTTNSQKFLNSLKRHEINDLKTALLSPGRHLDLVNPRHVDSSLPLDQLATMKSIRPPG</sequence>
<organism evidence="1 2">
    <name type="scientific">Rotaria sordida</name>
    <dbReference type="NCBI Taxonomy" id="392033"/>
    <lineage>
        <taxon>Eukaryota</taxon>
        <taxon>Metazoa</taxon>
        <taxon>Spiralia</taxon>
        <taxon>Gnathifera</taxon>
        <taxon>Rotifera</taxon>
        <taxon>Eurotatoria</taxon>
        <taxon>Bdelloidea</taxon>
        <taxon>Philodinida</taxon>
        <taxon>Philodinidae</taxon>
        <taxon>Rotaria</taxon>
    </lineage>
</organism>
<evidence type="ECO:0000313" key="1">
    <source>
        <dbReference type="EMBL" id="CAF4219958.1"/>
    </source>
</evidence>
<proteinExistence type="predicted"/>